<dbReference type="InterPro" id="IPR038717">
    <property type="entry name" value="Tc1-like_DDE_dom"/>
</dbReference>
<dbReference type="EMBL" id="BPQQ01000122">
    <property type="protein sequence ID" value="GJE04484.1"/>
    <property type="molecule type" value="Genomic_DNA"/>
</dbReference>
<gene>
    <name evidence="2" type="ORF">GMJLKIPL_6448</name>
</gene>
<reference evidence="2" key="2">
    <citation type="submission" date="2021-08" db="EMBL/GenBank/DDBJ databases">
        <authorList>
            <person name="Tani A."/>
            <person name="Ola A."/>
            <person name="Ogura Y."/>
            <person name="Katsura K."/>
            <person name="Hayashi T."/>
        </authorList>
    </citation>
    <scope>NUCLEOTIDE SEQUENCE</scope>
    <source>
        <strain evidence="2">DSM 17168</strain>
    </source>
</reference>
<sequence length="145" mass="15829">MAVPFGHWTTITVTAALRASGLTATALLDGPMTGARFRADVEETLVPALRRGYTVVLDTLPAHKVSGIRERIEAAGARLLYQPAYSPDFTPIELAFAKLKAVLRAEAARTVTDLWDAIKRAFRRFTPGECRNYLAAAGYDAYDSI</sequence>
<dbReference type="PANTHER" id="PTHR46564">
    <property type="entry name" value="TRANSPOSASE"/>
    <property type="match status" value="1"/>
</dbReference>
<dbReference type="Proteomes" id="UP001055153">
    <property type="component" value="Unassembled WGS sequence"/>
</dbReference>
<comment type="caution">
    <text evidence="2">The sequence shown here is derived from an EMBL/GenBank/DDBJ whole genome shotgun (WGS) entry which is preliminary data.</text>
</comment>
<proteinExistence type="predicted"/>
<feature type="domain" description="Tc1-like transposase DDE" evidence="1">
    <location>
        <begin position="6"/>
        <end position="112"/>
    </location>
</feature>
<evidence type="ECO:0000313" key="3">
    <source>
        <dbReference type="Proteomes" id="UP001055153"/>
    </source>
</evidence>
<dbReference type="Pfam" id="PF13358">
    <property type="entry name" value="DDE_3"/>
    <property type="match status" value="1"/>
</dbReference>
<name>A0ABQ4SMM5_9HYPH</name>
<protein>
    <submittedName>
        <fullName evidence="2">IS630 family transposase ISMdi1</fullName>
    </submittedName>
</protein>
<dbReference type="InterPro" id="IPR036397">
    <property type="entry name" value="RNaseH_sf"/>
</dbReference>
<organism evidence="2 3">
    <name type="scientific">Methylobacterium isbiliense</name>
    <dbReference type="NCBI Taxonomy" id="315478"/>
    <lineage>
        <taxon>Bacteria</taxon>
        <taxon>Pseudomonadati</taxon>
        <taxon>Pseudomonadota</taxon>
        <taxon>Alphaproteobacteria</taxon>
        <taxon>Hyphomicrobiales</taxon>
        <taxon>Methylobacteriaceae</taxon>
        <taxon>Methylobacterium</taxon>
    </lineage>
</organism>
<evidence type="ECO:0000259" key="1">
    <source>
        <dbReference type="Pfam" id="PF13358"/>
    </source>
</evidence>
<keyword evidence="3" id="KW-1185">Reference proteome</keyword>
<reference evidence="2" key="1">
    <citation type="journal article" date="2021" name="Front. Microbiol.">
        <title>Comprehensive Comparative Genomics and Phenotyping of Methylobacterium Species.</title>
        <authorList>
            <person name="Alessa O."/>
            <person name="Ogura Y."/>
            <person name="Fujitani Y."/>
            <person name="Takami H."/>
            <person name="Hayashi T."/>
            <person name="Sahin N."/>
            <person name="Tani A."/>
        </authorList>
    </citation>
    <scope>NUCLEOTIDE SEQUENCE</scope>
    <source>
        <strain evidence="2">DSM 17168</strain>
    </source>
</reference>
<accession>A0ABQ4SMM5</accession>
<evidence type="ECO:0000313" key="2">
    <source>
        <dbReference type="EMBL" id="GJE04484.1"/>
    </source>
</evidence>
<dbReference type="Gene3D" id="3.30.420.10">
    <property type="entry name" value="Ribonuclease H-like superfamily/Ribonuclease H"/>
    <property type="match status" value="1"/>
</dbReference>
<dbReference type="PANTHER" id="PTHR46564:SF1">
    <property type="entry name" value="TRANSPOSASE"/>
    <property type="match status" value="1"/>
</dbReference>